<evidence type="ECO:0000313" key="11">
    <source>
        <dbReference type="Proteomes" id="UP000604475"/>
    </source>
</evidence>
<keyword evidence="3" id="KW-0808">Transferase</keyword>
<protein>
    <recommendedName>
        <fullName evidence="1">non-specific serine/threonine protein kinase</fullName>
        <ecNumber evidence="1">2.7.11.1</ecNumber>
    </recommendedName>
</protein>
<dbReference type="EC" id="2.7.11.1" evidence="1"/>
<feature type="region of interest" description="Disordered" evidence="8">
    <location>
        <begin position="332"/>
        <end position="387"/>
    </location>
</feature>
<dbReference type="PROSITE" id="PS00107">
    <property type="entry name" value="PROTEIN_KINASE_ATP"/>
    <property type="match status" value="1"/>
</dbReference>
<dbReference type="CDD" id="cd14014">
    <property type="entry name" value="STKc_PknB_like"/>
    <property type="match status" value="1"/>
</dbReference>
<evidence type="ECO:0000256" key="8">
    <source>
        <dbReference type="SAM" id="MobiDB-lite"/>
    </source>
</evidence>
<dbReference type="Gene3D" id="1.10.510.10">
    <property type="entry name" value="Transferase(Phosphotransferase) domain 1"/>
    <property type="match status" value="1"/>
</dbReference>
<sequence length="694" mass="72087">MTGEVPLVAGGDAQCSLFTPAAADVPRAPTFRGRCGGDVTAGPVANRVVAGRYRLLAPLGAGAMGTVWRAFDQLLDAEVALKEIEFAGGVPDEERAERVERALREARHATKLRAHPHVVTILDVVLENGLPWIVMELVPSRSLFDVVRQDGPLPPAEVARIGLAMVDALAAAADFGIMHRDVKPSNVLMAHDGRIVLTDFGIATGDGDPTLTVTGVIGTPLYMAPERLNNEPATLEADLFSLGGTLYFAVEGQAPFARESFSAMLAAIVLAPAPPPHNAGPITDALLGLLAKDPKARPRPGEAHRIFLDAIHALGAEVDLGATMATPRRIQEATRARAAAPAAPGSRVSGTAQEAAAGLATPTAGQAPAAGADLGAPPDPALAGTRARPVPPAELTAVEEDGAIALRWAPSPTPGVVYRVSRLISDPAAPGGWRPRGLGTTGVTELFDAGVPKGVPFRHEVVALYRDAVGQSTGGTGLDSPAASKPVSTLPRTVLPRITALRADLAGDAVALSWRPIPGHDEVVIERTFDQSSSFQGAMRRLRGSGGQHVDTDVQPGATYRYRVWVAPPITGGALDPSGCAEVTVTAVPRPRAVRDLESRATLGGTVLRWTSVPGAIVRIYATPMATGSGLSGTGPFGPADREVRTGSLEGRARFVGESRRGRYVDTEGGHEVVYTPVSVAGDRAVIGAAVVQN</sequence>
<dbReference type="Proteomes" id="UP000604475">
    <property type="component" value="Unassembled WGS sequence"/>
</dbReference>
<dbReference type="SMART" id="SM00220">
    <property type="entry name" value="S_TKc"/>
    <property type="match status" value="1"/>
</dbReference>
<keyword evidence="4 7" id="KW-0547">Nucleotide-binding</keyword>
<accession>A0A937RIA0</accession>
<dbReference type="InterPro" id="IPR017441">
    <property type="entry name" value="Protein_kinase_ATP_BS"/>
</dbReference>
<name>A0A937RIA0_9ACTN</name>
<dbReference type="Gene3D" id="3.30.200.20">
    <property type="entry name" value="Phosphorylase Kinase, domain 1"/>
    <property type="match status" value="1"/>
</dbReference>
<keyword evidence="5 10" id="KW-0418">Kinase</keyword>
<comment type="caution">
    <text evidence="10">The sequence shown here is derived from an EMBL/GenBank/DDBJ whole genome shotgun (WGS) entry which is preliminary data.</text>
</comment>
<dbReference type="InterPro" id="IPR008271">
    <property type="entry name" value="Ser/Thr_kinase_AS"/>
</dbReference>
<organism evidence="10 11">
    <name type="scientific">Frankia nepalensis</name>
    <dbReference type="NCBI Taxonomy" id="1836974"/>
    <lineage>
        <taxon>Bacteria</taxon>
        <taxon>Bacillati</taxon>
        <taxon>Actinomycetota</taxon>
        <taxon>Actinomycetes</taxon>
        <taxon>Frankiales</taxon>
        <taxon>Frankiaceae</taxon>
        <taxon>Frankia</taxon>
    </lineage>
</organism>
<keyword evidence="6 7" id="KW-0067">ATP-binding</keyword>
<dbReference type="PANTHER" id="PTHR43289:SF6">
    <property type="entry name" value="SERINE_THREONINE-PROTEIN KINASE NEKL-3"/>
    <property type="match status" value="1"/>
</dbReference>
<dbReference type="GO" id="GO:0005524">
    <property type="term" value="F:ATP binding"/>
    <property type="evidence" value="ECO:0007669"/>
    <property type="project" value="UniProtKB-UniRule"/>
</dbReference>
<evidence type="ECO:0000259" key="9">
    <source>
        <dbReference type="PROSITE" id="PS50011"/>
    </source>
</evidence>
<evidence type="ECO:0000256" key="3">
    <source>
        <dbReference type="ARBA" id="ARBA00022679"/>
    </source>
</evidence>
<dbReference type="Pfam" id="PF00069">
    <property type="entry name" value="Pkinase"/>
    <property type="match status" value="1"/>
</dbReference>
<evidence type="ECO:0000256" key="2">
    <source>
        <dbReference type="ARBA" id="ARBA00022527"/>
    </source>
</evidence>
<dbReference type="InterPro" id="IPR011009">
    <property type="entry name" value="Kinase-like_dom_sf"/>
</dbReference>
<evidence type="ECO:0000256" key="7">
    <source>
        <dbReference type="PROSITE-ProRule" id="PRU10141"/>
    </source>
</evidence>
<keyword evidence="11" id="KW-1185">Reference proteome</keyword>
<proteinExistence type="predicted"/>
<dbReference type="AlphaFoldDB" id="A0A937RIA0"/>
<evidence type="ECO:0000256" key="6">
    <source>
        <dbReference type="ARBA" id="ARBA00022840"/>
    </source>
</evidence>
<feature type="binding site" evidence="7">
    <location>
        <position position="82"/>
    </location>
    <ligand>
        <name>ATP</name>
        <dbReference type="ChEBI" id="CHEBI:30616"/>
    </ligand>
</feature>
<dbReference type="InterPro" id="IPR000719">
    <property type="entry name" value="Prot_kinase_dom"/>
</dbReference>
<feature type="domain" description="Protein kinase" evidence="9">
    <location>
        <begin position="53"/>
        <end position="307"/>
    </location>
</feature>
<gene>
    <name evidence="10" type="ORF">I7412_04880</name>
</gene>
<evidence type="ECO:0000256" key="1">
    <source>
        <dbReference type="ARBA" id="ARBA00012513"/>
    </source>
</evidence>
<dbReference type="SUPFAM" id="SSF56112">
    <property type="entry name" value="Protein kinase-like (PK-like)"/>
    <property type="match status" value="1"/>
</dbReference>
<keyword evidence="2 10" id="KW-0723">Serine/threonine-protein kinase</keyword>
<evidence type="ECO:0000313" key="10">
    <source>
        <dbReference type="EMBL" id="MBL7626516.1"/>
    </source>
</evidence>
<evidence type="ECO:0000256" key="5">
    <source>
        <dbReference type="ARBA" id="ARBA00022777"/>
    </source>
</evidence>
<dbReference type="PROSITE" id="PS50011">
    <property type="entry name" value="PROTEIN_KINASE_DOM"/>
    <property type="match status" value="1"/>
</dbReference>
<dbReference type="EMBL" id="JAEACQ010000139">
    <property type="protein sequence ID" value="MBL7626516.1"/>
    <property type="molecule type" value="Genomic_DNA"/>
</dbReference>
<dbReference type="PANTHER" id="PTHR43289">
    <property type="entry name" value="MITOGEN-ACTIVATED PROTEIN KINASE KINASE KINASE 20-RELATED"/>
    <property type="match status" value="1"/>
</dbReference>
<reference evidence="10" key="1">
    <citation type="submission" date="2020-12" db="EMBL/GenBank/DDBJ databases">
        <title>Genomic characterization of non-nitrogen-fixing Frankia strains.</title>
        <authorList>
            <person name="Carlos-Shanley C."/>
            <person name="Guerra T."/>
            <person name="Hahn D."/>
        </authorList>
    </citation>
    <scope>NUCLEOTIDE SEQUENCE</scope>
    <source>
        <strain evidence="10">CN6</strain>
    </source>
</reference>
<evidence type="ECO:0000256" key="4">
    <source>
        <dbReference type="ARBA" id="ARBA00022741"/>
    </source>
</evidence>
<feature type="compositionally biased region" description="Low complexity" evidence="8">
    <location>
        <begin position="336"/>
        <end position="385"/>
    </location>
</feature>
<dbReference type="PROSITE" id="PS00108">
    <property type="entry name" value="PROTEIN_KINASE_ST"/>
    <property type="match status" value="1"/>
</dbReference>
<dbReference type="GO" id="GO:0004674">
    <property type="term" value="F:protein serine/threonine kinase activity"/>
    <property type="evidence" value="ECO:0007669"/>
    <property type="project" value="UniProtKB-KW"/>
</dbReference>